<organism evidence="3 4">
    <name type="scientific">Capronia coronata CBS 617.96</name>
    <dbReference type="NCBI Taxonomy" id="1182541"/>
    <lineage>
        <taxon>Eukaryota</taxon>
        <taxon>Fungi</taxon>
        <taxon>Dikarya</taxon>
        <taxon>Ascomycota</taxon>
        <taxon>Pezizomycotina</taxon>
        <taxon>Eurotiomycetes</taxon>
        <taxon>Chaetothyriomycetidae</taxon>
        <taxon>Chaetothyriales</taxon>
        <taxon>Herpotrichiellaceae</taxon>
        <taxon>Capronia</taxon>
    </lineage>
</organism>
<dbReference type="EMBL" id="AMWN01000003">
    <property type="protein sequence ID" value="EXJ90470.1"/>
    <property type="molecule type" value="Genomic_DNA"/>
</dbReference>
<feature type="chain" id="PRO_5004934600" description="Ubiquitin 3 binding protein But2 C-terminal domain-containing protein" evidence="1">
    <location>
        <begin position="19"/>
        <end position="206"/>
    </location>
</feature>
<feature type="domain" description="Ubiquitin 3 binding protein But2 C-terminal" evidence="2">
    <location>
        <begin position="50"/>
        <end position="195"/>
    </location>
</feature>
<dbReference type="RefSeq" id="XP_007722664.1">
    <property type="nucleotide sequence ID" value="XM_007724474.1"/>
</dbReference>
<keyword evidence="1" id="KW-0732">Signal</keyword>
<dbReference type="Proteomes" id="UP000019484">
    <property type="component" value="Unassembled WGS sequence"/>
</dbReference>
<protein>
    <recommendedName>
        <fullName evidence="2">Ubiquitin 3 binding protein But2 C-terminal domain-containing protein</fullName>
    </recommendedName>
</protein>
<evidence type="ECO:0000313" key="4">
    <source>
        <dbReference type="Proteomes" id="UP000019484"/>
    </source>
</evidence>
<dbReference type="InterPro" id="IPR018620">
    <property type="entry name" value="Ubiquitin3-bd_protein_But2_C"/>
</dbReference>
<dbReference type="AlphaFoldDB" id="W9YLC5"/>
<dbReference type="PANTHER" id="PTHR39613">
    <property type="entry name" value="ANCHORED CELL WALL PROTEIN, PUTATIVE (AFU_ORTHOLOGUE AFUA_4G08960)-RELATED"/>
    <property type="match status" value="1"/>
</dbReference>
<comment type="caution">
    <text evidence="3">The sequence shown here is derived from an EMBL/GenBank/DDBJ whole genome shotgun (WGS) entry which is preliminary data.</text>
</comment>
<feature type="signal peptide" evidence="1">
    <location>
        <begin position="1"/>
        <end position="18"/>
    </location>
</feature>
<dbReference type="GeneID" id="19158463"/>
<name>W9YLC5_9EURO</name>
<proteinExistence type="predicted"/>
<dbReference type="HOGENOM" id="CLU_033570_1_1_1"/>
<gene>
    <name evidence="3" type="ORF">A1O1_03573</name>
</gene>
<accession>W9YLC5</accession>
<dbReference type="STRING" id="1182541.W9YLC5"/>
<evidence type="ECO:0000259" key="2">
    <source>
        <dbReference type="Pfam" id="PF09792"/>
    </source>
</evidence>
<keyword evidence="4" id="KW-1185">Reference proteome</keyword>
<sequence length="206" mass="22289">MLPSIIFLIAVLLPALSALPTQDAGDVADNPMYSEPPSCPGTLPSMPDFEFPHLIIPISSSNPDTAYSNTLTPFVTAGDISEIFNFDIPESRNGQRCLIQFFFPHLDQLSTSFFQLRGFGTYSFSESPLGDGAIEGNTTFNARPLAAYVHGFPKAVSMQPGNAYTIGTTLCVPGRISLTMSSSDSNLAWFQDFNPCPIGLFITYSP</sequence>
<reference evidence="3 4" key="1">
    <citation type="submission" date="2013-03" db="EMBL/GenBank/DDBJ databases">
        <title>The Genome Sequence of Capronia coronata CBS 617.96.</title>
        <authorList>
            <consortium name="The Broad Institute Genomics Platform"/>
            <person name="Cuomo C."/>
            <person name="de Hoog S."/>
            <person name="Gorbushina A."/>
            <person name="Walker B."/>
            <person name="Young S.K."/>
            <person name="Zeng Q."/>
            <person name="Gargeya S."/>
            <person name="Fitzgerald M."/>
            <person name="Haas B."/>
            <person name="Abouelleil A."/>
            <person name="Allen A.W."/>
            <person name="Alvarado L."/>
            <person name="Arachchi H.M."/>
            <person name="Berlin A.M."/>
            <person name="Chapman S.B."/>
            <person name="Gainer-Dewar J."/>
            <person name="Goldberg J."/>
            <person name="Griggs A."/>
            <person name="Gujja S."/>
            <person name="Hansen M."/>
            <person name="Howarth C."/>
            <person name="Imamovic A."/>
            <person name="Ireland A."/>
            <person name="Larimer J."/>
            <person name="McCowan C."/>
            <person name="Murphy C."/>
            <person name="Pearson M."/>
            <person name="Poon T.W."/>
            <person name="Priest M."/>
            <person name="Roberts A."/>
            <person name="Saif S."/>
            <person name="Shea T."/>
            <person name="Sisk P."/>
            <person name="Sykes S."/>
            <person name="Wortman J."/>
            <person name="Nusbaum C."/>
            <person name="Birren B."/>
        </authorList>
    </citation>
    <scope>NUCLEOTIDE SEQUENCE [LARGE SCALE GENOMIC DNA]</scope>
    <source>
        <strain evidence="3 4">CBS 617.96</strain>
    </source>
</reference>
<dbReference type="Pfam" id="PF09792">
    <property type="entry name" value="But2"/>
    <property type="match status" value="1"/>
</dbReference>
<evidence type="ECO:0000313" key="3">
    <source>
        <dbReference type="EMBL" id="EXJ90470.1"/>
    </source>
</evidence>
<dbReference type="OrthoDB" id="4657524at2759"/>
<evidence type="ECO:0000256" key="1">
    <source>
        <dbReference type="SAM" id="SignalP"/>
    </source>
</evidence>
<dbReference type="PANTHER" id="PTHR39613:SF1">
    <property type="entry name" value="ANCHORED CELL WALL PROTEIN, PUTATIVE (AFU_ORTHOLOGUE AFUA_4G08960)-RELATED"/>
    <property type="match status" value="1"/>
</dbReference>
<dbReference type="eggNOG" id="ENOG502T51I">
    <property type="taxonomic scope" value="Eukaryota"/>
</dbReference>